<dbReference type="AlphaFoldDB" id="A0A238YG14"/>
<dbReference type="RefSeq" id="WP_089370811.1">
    <property type="nucleotide sequence ID" value="NZ_BMEP01000001.1"/>
</dbReference>
<protein>
    <submittedName>
        <fullName evidence="1">Uncharacterized protein</fullName>
    </submittedName>
</protein>
<organism evidence="1 2">
    <name type="scientific">Dokdonia pacifica</name>
    <dbReference type="NCBI Taxonomy" id="1627892"/>
    <lineage>
        <taxon>Bacteria</taxon>
        <taxon>Pseudomonadati</taxon>
        <taxon>Bacteroidota</taxon>
        <taxon>Flavobacteriia</taxon>
        <taxon>Flavobacteriales</taxon>
        <taxon>Flavobacteriaceae</taxon>
        <taxon>Dokdonia</taxon>
    </lineage>
</organism>
<proteinExistence type="predicted"/>
<accession>A0A238YG14</accession>
<dbReference type="EMBL" id="FZNY01000002">
    <property type="protein sequence ID" value="SNR69738.1"/>
    <property type="molecule type" value="Genomic_DNA"/>
</dbReference>
<reference evidence="1 2" key="1">
    <citation type="submission" date="2017-06" db="EMBL/GenBank/DDBJ databases">
        <authorList>
            <person name="Kim H.J."/>
            <person name="Triplett B.A."/>
        </authorList>
    </citation>
    <scope>NUCLEOTIDE SEQUENCE [LARGE SCALE GENOMIC DNA]</scope>
    <source>
        <strain evidence="1 2">DSM 25597</strain>
    </source>
</reference>
<evidence type="ECO:0000313" key="1">
    <source>
        <dbReference type="EMBL" id="SNR69738.1"/>
    </source>
</evidence>
<evidence type="ECO:0000313" key="2">
    <source>
        <dbReference type="Proteomes" id="UP000198379"/>
    </source>
</evidence>
<name>A0A238YG14_9FLAO</name>
<sequence>MKIEVNTDNVDALKDAALEFSSRETVTESLSKNAQETLNKLGISVDAVTAKAIESKAKSLKASDLSKSAASIVHIDL</sequence>
<keyword evidence="2" id="KW-1185">Reference proteome</keyword>
<gene>
    <name evidence="1" type="ORF">SAMN06265376_10220</name>
</gene>
<dbReference type="Proteomes" id="UP000198379">
    <property type="component" value="Unassembled WGS sequence"/>
</dbReference>